<organism evidence="7 8">
    <name type="scientific">Cohnella xylanilytica</name>
    <dbReference type="NCBI Taxonomy" id="557555"/>
    <lineage>
        <taxon>Bacteria</taxon>
        <taxon>Bacillati</taxon>
        <taxon>Bacillota</taxon>
        <taxon>Bacilli</taxon>
        <taxon>Bacillales</taxon>
        <taxon>Paenibacillaceae</taxon>
        <taxon>Cohnella</taxon>
    </lineage>
</organism>
<evidence type="ECO:0000256" key="2">
    <source>
        <dbReference type="ARBA" id="ARBA00023015"/>
    </source>
</evidence>
<dbReference type="PROSITE" id="PS00041">
    <property type="entry name" value="HTH_ARAC_FAMILY_1"/>
    <property type="match status" value="1"/>
</dbReference>
<dbReference type="PANTHER" id="PTHR46796">
    <property type="entry name" value="HTH-TYPE TRANSCRIPTIONAL ACTIVATOR RHAS-RELATED"/>
    <property type="match status" value="1"/>
</dbReference>
<dbReference type="Pfam" id="PF12833">
    <property type="entry name" value="HTH_18"/>
    <property type="match status" value="1"/>
</dbReference>
<comment type="caution">
    <text evidence="7">The sequence shown here is derived from an EMBL/GenBank/DDBJ whole genome shotgun (WGS) entry which is preliminary data.</text>
</comment>
<evidence type="ECO:0000256" key="1">
    <source>
        <dbReference type="ARBA" id="ARBA00022490"/>
    </source>
</evidence>
<dbReference type="PROSITE" id="PS01124">
    <property type="entry name" value="HTH_ARAC_FAMILY_2"/>
    <property type="match status" value="1"/>
</dbReference>
<dbReference type="RefSeq" id="WP_185138943.1">
    <property type="nucleotide sequence ID" value="NZ_JACJVR010000110.1"/>
</dbReference>
<dbReference type="SMART" id="SM00342">
    <property type="entry name" value="HTH_ARAC"/>
    <property type="match status" value="1"/>
</dbReference>
<dbReference type="SUPFAM" id="SSF46689">
    <property type="entry name" value="Homeodomain-like"/>
    <property type="match status" value="1"/>
</dbReference>
<dbReference type="InterPro" id="IPR037923">
    <property type="entry name" value="HTH-like"/>
</dbReference>
<protein>
    <submittedName>
        <fullName evidence="7">Helix-turn-helix transcriptional regulator</fullName>
    </submittedName>
</protein>
<evidence type="ECO:0000256" key="5">
    <source>
        <dbReference type="ARBA" id="ARBA00023163"/>
    </source>
</evidence>
<dbReference type="PANTHER" id="PTHR46796:SF13">
    <property type="entry name" value="HTH-TYPE TRANSCRIPTIONAL ACTIVATOR RHAS"/>
    <property type="match status" value="1"/>
</dbReference>
<evidence type="ECO:0000256" key="3">
    <source>
        <dbReference type="ARBA" id="ARBA00023125"/>
    </source>
</evidence>
<dbReference type="InterPro" id="IPR018062">
    <property type="entry name" value="HTH_AraC-typ_CS"/>
</dbReference>
<dbReference type="Proteomes" id="UP000553776">
    <property type="component" value="Unassembled WGS sequence"/>
</dbReference>
<keyword evidence="4" id="KW-0010">Activator</keyword>
<dbReference type="GO" id="GO:0043565">
    <property type="term" value="F:sequence-specific DNA binding"/>
    <property type="evidence" value="ECO:0007669"/>
    <property type="project" value="InterPro"/>
</dbReference>
<dbReference type="SUPFAM" id="SSF51215">
    <property type="entry name" value="Regulatory protein AraC"/>
    <property type="match status" value="1"/>
</dbReference>
<evidence type="ECO:0000256" key="4">
    <source>
        <dbReference type="ARBA" id="ARBA00023159"/>
    </source>
</evidence>
<gene>
    <name evidence="7" type="ORF">H7B90_26670</name>
</gene>
<evidence type="ECO:0000259" key="6">
    <source>
        <dbReference type="PROSITE" id="PS01124"/>
    </source>
</evidence>
<evidence type="ECO:0000313" key="8">
    <source>
        <dbReference type="Proteomes" id="UP000553776"/>
    </source>
</evidence>
<dbReference type="InterPro" id="IPR020449">
    <property type="entry name" value="Tscrpt_reg_AraC-type_HTH"/>
</dbReference>
<name>A0A841U9R6_9BACL</name>
<dbReference type="InterPro" id="IPR009057">
    <property type="entry name" value="Homeodomain-like_sf"/>
</dbReference>
<dbReference type="InterPro" id="IPR050204">
    <property type="entry name" value="AraC_XylS_family_regulators"/>
</dbReference>
<accession>A0A841U9R6</accession>
<keyword evidence="5" id="KW-0804">Transcription</keyword>
<dbReference type="EMBL" id="JACJVR010000110">
    <property type="protein sequence ID" value="MBB6694983.1"/>
    <property type="molecule type" value="Genomic_DNA"/>
</dbReference>
<sequence length="261" mass="30101">MATIYYVGCDAAHPGDFVYDIPEGHDFWLLILTRTPAEFWVDGEIRPYPANCAALFPPRRKILYRACADRFVNDWVRFASEEPFLTETALPVGVPIPVADPDYCRQLFRLLAVENFFDGDYRELSIDYLLRILFHKLLEASRTTVRQPYYHELLDLRKRIHADPGYPWSVPVMAEHVHLSPGYLQSLYKSTFGISCMEDVIQCRIQLAKERLVHGRQRIADIAAQCGYPNVEHFSRQFRQLVGSTPRAYRKSVNEASGSAR</sequence>
<dbReference type="Gene3D" id="1.10.10.60">
    <property type="entry name" value="Homeodomain-like"/>
    <property type="match status" value="2"/>
</dbReference>
<keyword evidence="2" id="KW-0805">Transcription regulation</keyword>
<feature type="domain" description="HTH araC/xylS-type" evidence="6">
    <location>
        <begin position="154"/>
        <end position="252"/>
    </location>
</feature>
<dbReference type="PRINTS" id="PR00032">
    <property type="entry name" value="HTHARAC"/>
</dbReference>
<keyword evidence="8" id="KW-1185">Reference proteome</keyword>
<keyword evidence="3" id="KW-0238">DNA-binding</keyword>
<evidence type="ECO:0000313" key="7">
    <source>
        <dbReference type="EMBL" id="MBB6694983.1"/>
    </source>
</evidence>
<reference evidence="7 8" key="1">
    <citation type="submission" date="2020-08" db="EMBL/GenBank/DDBJ databases">
        <title>Cohnella phylogeny.</title>
        <authorList>
            <person name="Dunlap C."/>
        </authorList>
    </citation>
    <scope>NUCLEOTIDE SEQUENCE [LARGE SCALE GENOMIC DNA]</scope>
    <source>
        <strain evidence="7 8">DSM 25239</strain>
    </source>
</reference>
<dbReference type="InterPro" id="IPR018060">
    <property type="entry name" value="HTH_AraC"/>
</dbReference>
<dbReference type="AlphaFoldDB" id="A0A841U9R6"/>
<dbReference type="GO" id="GO:0003700">
    <property type="term" value="F:DNA-binding transcription factor activity"/>
    <property type="evidence" value="ECO:0007669"/>
    <property type="project" value="InterPro"/>
</dbReference>
<keyword evidence="1" id="KW-0963">Cytoplasm</keyword>
<proteinExistence type="predicted"/>